<reference evidence="2" key="1">
    <citation type="submission" date="2017-06" db="EMBL/GenBank/DDBJ databases">
        <title>Complete Chloroplast Genome Sequence of Chenopodium album.</title>
        <authorList>
            <person name="Jashmi R.K."/>
            <person name="Thongam B."/>
        </authorList>
    </citation>
    <scope>NUCLEOTIDE SEQUENCE</scope>
    <source>
        <tissue evidence="2">Leaf</tissue>
    </source>
</reference>
<dbReference type="AlphaFoldDB" id="A0A291S815"/>
<evidence type="ECO:0000256" key="1">
    <source>
        <dbReference type="SAM" id="MobiDB-lite"/>
    </source>
</evidence>
<keyword evidence="2" id="KW-0934">Plastid</keyword>
<gene>
    <name evidence="2" type="primary">ycf68</name>
</gene>
<organism evidence="2">
    <name type="scientific">Chenopodium album</name>
    <name type="common">Fat hen</name>
    <dbReference type="NCBI Taxonomy" id="3559"/>
    <lineage>
        <taxon>Eukaryota</taxon>
        <taxon>Viridiplantae</taxon>
        <taxon>Streptophyta</taxon>
        <taxon>Embryophyta</taxon>
        <taxon>Tracheophyta</taxon>
        <taxon>Spermatophyta</taxon>
        <taxon>Magnoliopsida</taxon>
        <taxon>eudicotyledons</taxon>
        <taxon>Gunneridae</taxon>
        <taxon>Pentapetalae</taxon>
        <taxon>Caryophyllales</taxon>
        <taxon>Chenopodiaceae</taxon>
        <taxon>Chenopodioideae</taxon>
        <taxon>Atripliceae</taxon>
        <taxon>Chenopodium</taxon>
    </lineage>
</organism>
<dbReference type="EMBL" id="MF418659">
    <property type="protein sequence ID" value="ATL76604.1"/>
    <property type="molecule type" value="Genomic_DNA"/>
</dbReference>
<accession>A0A291S815</accession>
<sequence length="96" mass="10886">MGKHEKRLEWYDPSVTPNERGDLVVLGLRCVVSAPFPLSPNLTLCSRDSCPYTDKGCMDSREERSRSGPPRTARIPRVNRKLDLHWISPESPHLSS</sequence>
<feature type="compositionally biased region" description="Basic and acidic residues" evidence="1">
    <location>
        <begin position="56"/>
        <end position="66"/>
    </location>
</feature>
<proteinExistence type="predicted"/>
<evidence type="ECO:0000313" key="2">
    <source>
        <dbReference type="EMBL" id="ATL76604.1"/>
    </source>
</evidence>
<name>A0A291S815_CHEAL</name>
<geneLocation type="plastid" evidence="2"/>
<protein>
    <submittedName>
        <fullName evidence="2">Uncharacterized protein</fullName>
    </submittedName>
</protein>
<feature type="region of interest" description="Disordered" evidence="1">
    <location>
        <begin position="56"/>
        <end position="75"/>
    </location>
</feature>